<dbReference type="RefSeq" id="WP_310912840.1">
    <property type="nucleotide sequence ID" value="NZ_JAVLVT010000005.1"/>
</dbReference>
<organism evidence="8 9">
    <name type="scientific">Lipingzhangella rawalii</name>
    <dbReference type="NCBI Taxonomy" id="2055835"/>
    <lineage>
        <taxon>Bacteria</taxon>
        <taxon>Bacillati</taxon>
        <taxon>Actinomycetota</taxon>
        <taxon>Actinomycetes</taxon>
        <taxon>Streptosporangiales</taxon>
        <taxon>Nocardiopsidaceae</taxon>
        <taxon>Lipingzhangella</taxon>
    </lineage>
</organism>
<evidence type="ECO:0000256" key="5">
    <source>
        <dbReference type="ARBA" id="ARBA00023136"/>
    </source>
</evidence>
<dbReference type="GO" id="GO:0016746">
    <property type="term" value="F:acyltransferase activity"/>
    <property type="evidence" value="ECO:0007669"/>
    <property type="project" value="UniProtKB-KW"/>
</dbReference>
<evidence type="ECO:0000256" key="1">
    <source>
        <dbReference type="ARBA" id="ARBA00004533"/>
    </source>
</evidence>
<dbReference type="Proteomes" id="UP001250214">
    <property type="component" value="Unassembled WGS sequence"/>
</dbReference>
<keyword evidence="5" id="KW-0472">Membrane</keyword>
<reference evidence="9" key="1">
    <citation type="submission" date="2023-07" db="EMBL/GenBank/DDBJ databases">
        <title>Novel species in the genus Lipingzhangella isolated from Sambhar Salt Lake.</title>
        <authorList>
            <person name="Jiya N."/>
            <person name="Kajale S."/>
            <person name="Sharma A."/>
        </authorList>
    </citation>
    <scope>NUCLEOTIDE SEQUENCE [LARGE SCALE GENOMIC DNA]</scope>
    <source>
        <strain evidence="9">LS1_29</strain>
    </source>
</reference>
<evidence type="ECO:0000256" key="7">
    <source>
        <dbReference type="SAM" id="MobiDB-lite"/>
    </source>
</evidence>
<protein>
    <submittedName>
        <fullName evidence="8">Phosphatidylinositol mannoside acyltransferase</fullName>
    </submittedName>
</protein>
<evidence type="ECO:0000256" key="6">
    <source>
        <dbReference type="ARBA" id="ARBA00023315"/>
    </source>
</evidence>
<comment type="caution">
    <text evidence="8">The sequence shown here is derived from an EMBL/GenBank/DDBJ whole genome shotgun (WGS) entry which is preliminary data.</text>
</comment>
<evidence type="ECO:0000256" key="4">
    <source>
        <dbReference type="ARBA" id="ARBA00022679"/>
    </source>
</evidence>
<proteinExistence type="predicted"/>
<gene>
    <name evidence="8" type="ORF">RIF23_13510</name>
</gene>
<dbReference type="NCBIfam" id="NF005919">
    <property type="entry name" value="PRK07920.1"/>
    <property type="match status" value="1"/>
</dbReference>
<feature type="region of interest" description="Disordered" evidence="7">
    <location>
        <begin position="293"/>
        <end position="331"/>
    </location>
</feature>
<evidence type="ECO:0000313" key="8">
    <source>
        <dbReference type="EMBL" id="MDS1271314.1"/>
    </source>
</evidence>
<dbReference type="PANTHER" id="PTHR30606:SF10">
    <property type="entry name" value="PHOSPHATIDYLINOSITOL MANNOSIDE ACYLTRANSFERASE"/>
    <property type="match status" value="1"/>
</dbReference>
<keyword evidence="2" id="KW-1003">Cell membrane</keyword>
<evidence type="ECO:0000313" key="9">
    <source>
        <dbReference type="Proteomes" id="UP001250214"/>
    </source>
</evidence>
<dbReference type="EMBL" id="JAVLVT010000005">
    <property type="protein sequence ID" value="MDS1271314.1"/>
    <property type="molecule type" value="Genomic_DNA"/>
</dbReference>
<evidence type="ECO:0000256" key="2">
    <source>
        <dbReference type="ARBA" id="ARBA00022475"/>
    </source>
</evidence>
<comment type="subcellular location">
    <subcellularLocation>
        <location evidence="1">Cell inner membrane</location>
    </subcellularLocation>
</comment>
<keyword evidence="4" id="KW-0808">Transferase</keyword>
<name>A0ABU2H8Y4_9ACTN</name>
<accession>A0ABU2H8Y4</accession>
<keyword evidence="3" id="KW-0997">Cell inner membrane</keyword>
<evidence type="ECO:0000256" key="3">
    <source>
        <dbReference type="ARBA" id="ARBA00022519"/>
    </source>
</evidence>
<dbReference type="InterPro" id="IPR004960">
    <property type="entry name" value="LipA_acyltrans"/>
</dbReference>
<keyword evidence="9" id="KW-1185">Reference proteome</keyword>
<dbReference type="PANTHER" id="PTHR30606">
    <property type="entry name" value="LIPID A BIOSYNTHESIS LAUROYL ACYLTRANSFERASE"/>
    <property type="match status" value="1"/>
</dbReference>
<dbReference type="Pfam" id="PF03279">
    <property type="entry name" value="Lip_A_acyltrans"/>
    <property type="match status" value="1"/>
</dbReference>
<keyword evidence="6 8" id="KW-0012">Acyltransferase</keyword>
<dbReference type="CDD" id="cd07984">
    <property type="entry name" value="LPLAT_LABLAT-like"/>
    <property type="match status" value="1"/>
</dbReference>
<sequence>MRNPAVGYAVAWATLPRIPERLGRWAFTRIADRAWTQRGSGVRQLEANLRRVVGPAVSEDELRMWSRCGMRSYLRYFYEVFRLPALRPHEIRGRTQVSGVANLETVLDSGRGAVVALPHMGNWDQAGAWITLRGYPLTTVAERLRPRSVYERFTRFRAGLGMEVLPLDRGDASLFARLARRLRAGGLVCLLADRDLTGSGVDVTFFGEQARFPAGPALLAHQTGAALVPVTLTSTPHQWQITIHPEVPRPENGGRAQRCMQMTQQLAGVFEEAITTHPEDWHMLQPVFIADLVPEPSPRGQTSGQPAGPVRGRDRNRGSGSDSNTAMRGAG</sequence>